<protein>
    <submittedName>
        <fullName evidence="1">Uncharacterized protein</fullName>
    </submittedName>
</protein>
<evidence type="ECO:0000313" key="1">
    <source>
        <dbReference type="EMBL" id="KAA1427903.1"/>
    </source>
</evidence>
<dbReference type="PROSITE" id="PS51257">
    <property type="entry name" value="PROKAR_LIPOPROTEIN"/>
    <property type="match status" value="1"/>
</dbReference>
<reference evidence="1 2" key="2">
    <citation type="submission" date="2019-09" db="EMBL/GenBank/DDBJ databases">
        <authorList>
            <person name="Jin C."/>
        </authorList>
    </citation>
    <scope>NUCLEOTIDE SEQUENCE [LARGE SCALE GENOMIC DNA]</scope>
    <source>
        <strain evidence="1 2">BN140041</strain>
    </source>
</reference>
<proteinExistence type="predicted"/>
<dbReference type="EMBL" id="VUJW01000003">
    <property type="protein sequence ID" value="KAA1427903.1"/>
    <property type="molecule type" value="Genomic_DNA"/>
</dbReference>
<dbReference type="AlphaFoldDB" id="A0A5B1M4R7"/>
<dbReference type="RefSeq" id="WP_149750395.1">
    <property type="nucleotide sequence ID" value="NZ_VUJW01000003.1"/>
</dbReference>
<reference evidence="1 2" key="1">
    <citation type="submission" date="2019-09" db="EMBL/GenBank/DDBJ databases">
        <title>Nocardioides panacisoli sp. nov., isolated from the soil of a ginseng field.</title>
        <authorList>
            <person name="Cho C."/>
        </authorList>
    </citation>
    <scope>NUCLEOTIDE SEQUENCE [LARGE SCALE GENOMIC DNA]</scope>
    <source>
        <strain evidence="1 2">BN140041</strain>
    </source>
</reference>
<evidence type="ECO:0000313" key="2">
    <source>
        <dbReference type="Proteomes" id="UP000324351"/>
    </source>
</evidence>
<accession>A0A5B1M4R7</accession>
<sequence length="97" mass="9993">MIMRVVAGCLLLALAAGCSEDTPPGEAAPELATQLEKVDAAIEAGELEKARNAVEALIADTAQARVEGDISDEQADRIFEAAQDVLAELPESGEGDG</sequence>
<gene>
    <name evidence="1" type="ORF">F0U47_10860</name>
</gene>
<dbReference type="Proteomes" id="UP000324351">
    <property type="component" value="Unassembled WGS sequence"/>
</dbReference>
<comment type="caution">
    <text evidence="1">The sequence shown here is derived from an EMBL/GenBank/DDBJ whole genome shotgun (WGS) entry which is preliminary data.</text>
</comment>
<keyword evidence="2" id="KW-1185">Reference proteome</keyword>
<name>A0A5B1M4R7_9ACTN</name>
<organism evidence="1 2">
    <name type="scientific">Nocardioides antri</name>
    <dbReference type="NCBI Taxonomy" id="2607659"/>
    <lineage>
        <taxon>Bacteria</taxon>
        <taxon>Bacillati</taxon>
        <taxon>Actinomycetota</taxon>
        <taxon>Actinomycetes</taxon>
        <taxon>Propionibacteriales</taxon>
        <taxon>Nocardioidaceae</taxon>
        <taxon>Nocardioides</taxon>
    </lineage>
</organism>